<comment type="subcellular location">
    <subcellularLocation>
        <location evidence="1 15">Endoplasmic reticulum membrane</location>
        <topology evidence="1 15">Multi-pass membrane protein</topology>
    </subcellularLocation>
</comment>
<feature type="domain" description="MIR" evidence="16">
    <location>
        <begin position="338"/>
        <end position="395"/>
    </location>
</feature>
<dbReference type="GeneTree" id="ENSGT00940000158049"/>
<dbReference type="InterPro" id="IPR032421">
    <property type="entry name" value="PMT_4TMC"/>
</dbReference>
<evidence type="ECO:0000256" key="1">
    <source>
        <dbReference type="ARBA" id="ARBA00004477"/>
    </source>
</evidence>
<evidence type="ECO:0000256" key="15">
    <source>
        <dbReference type="RuleBase" id="RU367007"/>
    </source>
</evidence>
<dbReference type="Bgee" id="ENSMMUG00000009975">
    <property type="expression patterns" value="Expressed in spermatocyte and 21 other cell types or tissues"/>
</dbReference>
<accession>F6XSR6</accession>
<dbReference type="SMART" id="SM00472">
    <property type="entry name" value="MIR"/>
    <property type="match status" value="2"/>
</dbReference>
<sequence>MWGFLKRPIVVTADINLSLVALTGMGLLSRLWRLTYPPAVVFDEVYYGQYISFYMKRIFFLDDSGPPFGHMVLALGGYLGGFDGHFLWNRIGAEYSSNVPVWSLRLLPALAGALSVPMAYQIVLELHFSHCAAMGAALLMLIENALITQSRLMLLESVLIFFNLLAVLSYLKFFNCQKHSPFSLSWWFWLTLTGVACSCAVGIKYMGMFTYVLMLAVAAVHAWHLIGDQTLSNVCVFCHLLARAVALLVIPVVLYLLFFYVHLILLFRSGPHDQIMSSAFQASLEGGLARITQGQPLEVAFGSQVTLRNVFGKPVPCWLHSHQDTYPMMHQLVVSSPPRPVRHGDMVQLVHGMTTRSLNTHDVAAPLSPHSQEVSCYIDYNISMPAQNLWRLEIVNRGSDTDVWKTILSEVRFVHVNTSAVLKLSGAHLPDWGYRQLEIVGEKLSRGYHESMVWNVEEHRYGASQEQRERERELHSPAQVDVSRNLSFMARFLELQWKMLVLRSDDSEHKYSSSPLEWVTLDTNIAYWLHPRTSAQIHLLGNIVIWISGSLALAIYALLSLWYLLRQRRNVHDLPQDAWLRWVLAGALCAGGWAVNYLPFFLMEKTLFLYHYLPALTFQILLLPVVLQHISDHLCRSQLQRSVFSALVVAWYSSACHVSHTLRPLTYGDKSLSPHELKALRWKDSWDILIRKH</sequence>
<evidence type="ECO:0000256" key="5">
    <source>
        <dbReference type="ARBA" id="ARBA00022676"/>
    </source>
</evidence>
<evidence type="ECO:0000313" key="17">
    <source>
        <dbReference type="Ensembl" id="ENSMMUP00000040037.3"/>
    </source>
</evidence>
<feature type="transmembrane region" description="Helical" evidence="15">
    <location>
        <begin position="246"/>
        <end position="267"/>
    </location>
</feature>
<keyword evidence="8" id="KW-0677">Repeat</keyword>
<protein>
    <recommendedName>
        <fullName evidence="4 15">Dolichyl-phosphate-mannose--protein mannosyltransferase</fullName>
        <ecNumber evidence="4 15">2.4.1.109</ecNumber>
    </recommendedName>
</protein>
<feature type="transmembrane region" description="Helical" evidence="15">
    <location>
        <begin position="607"/>
        <end position="627"/>
    </location>
</feature>
<comment type="function">
    <text evidence="15">Transfers mannose from Dol-P-mannose to Ser or Thr residues on proteins.</text>
</comment>
<dbReference type="UniPathway" id="UPA00378"/>
<evidence type="ECO:0000256" key="9">
    <source>
        <dbReference type="ARBA" id="ARBA00022824"/>
    </source>
</evidence>
<dbReference type="PANTHER" id="PTHR10050:SF51">
    <property type="entry name" value="PROTEIN O-MANNOSYL-TRANSFERASE 1"/>
    <property type="match status" value="1"/>
</dbReference>
<feature type="transmembrane region" description="Helical" evidence="15">
    <location>
        <begin position="208"/>
        <end position="226"/>
    </location>
</feature>
<keyword evidence="7 15" id="KW-0812">Transmembrane</keyword>
<feature type="transmembrane region" description="Helical" evidence="15">
    <location>
        <begin position="579"/>
        <end position="600"/>
    </location>
</feature>
<keyword evidence="6 15" id="KW-0808">Transferase</keyword>
<feature type="transmembrane region" description="Helical" evidence="15">
    <location>
        <begin position="9"/>
        <end position="28"/>
    </location>
</feature>
<reference evidence="17" key="2">
    <citation type="submission" date="2019-01" db="EMBL/GenBank/DDBJ databases">
        <authorList>
            <person name="Graves T."/>
            <person name="Eichler E.E."/>
            <person name="Wilson R.K."/>
        </authorList>
    </citation>
    <scope>NUCLEOTIDE SEQUENCE [LARGE SCALE GENOMIC DNA]</scope>
    <source>
        <strain evidence="17">17573</strain>
    </source>
</reference>
<evidence type="ECO:0000256" key="11">
    <source>
        <dbReference type="ARBA" id="ARBA00023136"/>
    </source>
</evidence>
<reference evidence="17" key="4">
    <citation type="submission" date="2025-09" db="UniProtKB">
        <authorList>
            <consortium name="Ensembl"/>
        </authorList>
    </citation>
    <scope>IDENTIFICATION</scope>
    <source>
        <strain evidence="17">17573</strain>
    </source>
</reference>
<keyword evidence="10 15" id="KW-1133">Transmembrane helix</keyword>
<evidence type="ECO:0000259" key="16">
    <source>
        <dbReference type="PROSITE" id="PS50919"/>
    </source>
</evidence>
<evidence type="ECO:0000256" key="10">
    <source>
        <dbReference type="ARBA" id="ARBA00022989"/>
    </source>
</evidence>
<dbReference type="VEuPathDB" id="HostDB:ENSMMUG00000009975"/>
<comment type="pathway">
    <text evidence="2 15">Protein modification; protein glycosylation.</text>
</comment>
<dbReference type="InterPro" id="IPR003342">
    <property type="entry name" value="ArnT-like_N"/>
</dbReference>
<evidence type="ECO:0000256" key="4">
    <source>
        <dbReference type="ARBA" id="ARBA00012839"/>
    </source>
</evidence>
<evidence type="ECO:0000256" key="12">
    <source>
        <dbReference type="ARBA" id="ARBA00045085"/>
    </source>
</evidence>
<evidence type="ECO:0000256" key="2">
    <source>
        <dbReference type="ARBA" id="ARBA00004922"/>
    </source>
</evidence>
<dbReference type="SMR" id="F6XSR6"/>
<name>F6XSR6_MACMU</name>
<evidence type="ECO:0000256" key="6">
    <source>
        <dbReference type="ARBA" id="ARBA00022679"/>
    </source>
</evidence>
<dbReference type="PANTHER" id="PTHR10050">
    <property type="entry name" value="DOLICHYL-PHOSPHATE-MANNOSE--PROTEIN MANNOSYLTRANSFERASE"/>
    <property type="match status" value="1"/>
</dbReference>
<dbReference type="AlphaFoldDB" id="F6XSR6"/>
<dbReference type="GO" id="GO:0005789">
    <property type="term" value="C:endoplasmic reticulum membrane"/>
    <property type="evidence" value="ECO:0007669"/>
    <property type="project" value="UniProtKB-SubCell"/>
</dbReference>
<evidence type="ECO:0000256" key="3">
    <source>
        <dbReference type="ARBA" id="ARBA00007222"/>
    </source>
</evidence>
<comment type="similarity">
    <text evidence="3 15">Belongs to the glycosyltransferase 39 family.</text>
</comment>
<gene>
    <name evidence="17" type="primary">POMT1</name>
</gene>
<evidence type="ECO:0000256" key="14">
    <source>
        <dbReference type="ARBA" id="ARBA00046005"/>
    </source>
</evidence>
<organism evidence="17 18">
    <name type="scientific">Macaca mulatta</name>
    <name type="common">Rhesus macaque</name>
    <dbReference type="NCBI Taxonomy" id="9544"/>
    <lineage>
        <taxon>Eukaryota</taxon>
        <taxon>Metazoa</taxon>
        <taxon>Chordata</taxon>
        <taxon>Craniata</taxon>
        <taxon>Vertebrata</taxon>
        <taxon>Euteleostomi</taxon>
        <taxon>Mammalia</taxon>
        <taxon>Eutheria</taxon>
        <taxon>Euarchontoglires</taxon>
        <taxon>Primates</taxon>
        <taxon>Haplorrhini</taxon>
        <taxon>Catarrhini</taxon>
        <taxon>Cercopithecidae</taxon>
        <taxon>Cercopithecinae</taxon>
        <taxon>Macaca</taxon>
    </lineage>
</organism>
<dbReference type="Pfam" id="PF16192">
    <property type="entry name" value="PMT_4TMC"/>
    <property type="match status" value="1"/>
</dbReference>
<dbReference type="Pfam" id="PF02366">
    <property type="entry name" value="PMT"/>
    <property type="match status" value="1"/>
</dbReference>
<keyword evidence="11 15" id="KW-0472">Membrane</keyword>
<dbReference type="CDD" id="cd23281">
    <property type="entry name" value="beta-trefoil_MIR_POMT1"/>
    <property type="match status" value="1"/>
</dbReference>
<comment type="catalytic activity">
    <reaction evidence="12 15">
        <text>a di-trans,poly-cis-dolichyl beta-D-mannosyl phosphate + L-threonyl-[protein] = 3-O-(alpha-D-mannosyl)-L-threonyl-[protein] + a di-trans,poly-cis-dolichyl phosphate + H(+)</text>
        <dbReference type="Rhea" id="RHEA:53396"/>
        <dbReference type="Rhea" id="RHEA-COMP:11060"/>
        <dbReference type="Rhea" id="RHEA-COMP:13547"/>
        <dbReference type="Rhea" id="RHEA-COMP:19498"/>
        <dbReference type="Rhea" id="RHEA-COMP:19501"/>
        <dbReference type="ChEBI" id="CHEBI:15378"/>
        <dbReference type="ChEBI" id="CHEBI:30013"/>
        <dbReference type="ChEBI" id="CHEBI:57683"/>
        <dbReference type="ChEBI" id="CHEBI:58211"/>
        <dbReference type="ChEBI" id="CHEBI:137323"/>
        <dbReference type="EC" id="2.4.1.109"/>
    </reaction>
</comment>
<evidence type="ECO:0000256" key="7">
    <source>
        <dbReference type="ARBA" id="ARBA00022692"/>
    </source>
</evidence>
<dbReference type="Proteomes" id="UP000006718">
    <property type="component" value="Chromosome 15"/>
</dbReference>
<keyword evidence="5 15" id="KW-0328">Glycosyltransferase</keyword>
<feature type="domain" description="MIR" evidence="16">
    <location>
        <begin position="399"/>
        <end position="459"/>
    </location>
</feature>
<dbReference type="InterPro" id="IPR016093">
    <property type="entry name" value="MIR_motif"/>
</dbReference>
<feature type="transmembrane region" description="Helical" evidence="15">
    <location>
        <begin position="186"/>
        <end position="203"/>
    </location>
</feature>
<proteinExistence type="inferred from homology"/>
<feature type="transmembrane region" description="Helical" evidence="15">
    <location>
        <begin position="126"/>
        <end position="147"/>
    </location>
</feature>
<dbReference type="GO" id="GO:0004169">
    <property type="term" value="F:dolichyl-phosphate-mannose-protein mannosyltransferase activity"/>
    <property type="evidence" value="ECO:0007669"/>
    <property type="project" value="UniProtKB-UniRule"/>
</dbReference>
<dbReference type="SUPFAM" id="SSF82109">
    <property type="entry name" value="MIR domain"/>
    <property type="match status" value="1"/>
</dbReference>
<dbReference type="EC" id="2.4.1.109" evidence="4 15"/>
<reference evidence="17" key="3">
    <citation type="submission" date="2025-08" db="UniProtKB">
        <authorList>
            <consortium name="Ensembl"/>
        </authorList>
    </citation>
    <scope>IDENTIFICATION</scope>
    <source>
        <strain evidence="17">17573</strain>
    </source>
</reference>
<dbReference type="Ensembl" id="ENSMMUT00000047006.3">
    <property type="protein sequence ID" value="ENSMMUP00000040037.3"/>
    <property type="gene ID" value="ENSMMUG00000009975.4"/>
</dbReference>
<dbReference type="InterPro" id="IPR036300">
    <property type="entry name" value="MIR_dom_sf"/>
</dbReference>
<evidence type="ECO:0000313" key="18">
    <source>
        <dbReference type="Proteomes" id="UP000006718"/>
    </source>
</evidence>
<comment type="catalytic activity">
    <reaction evidence="13 15">
        <text>a di-trans,poly-cis-dolichyl beta-D-mannosyl phosphate + L-seryl-[protein] = 3-O-(alpha-D-mannosyl)-L-seryl-[protein] + a di-trans,poly-cis-dolichyl phosphate + H(+)</text>
        <dbReference type="Rhea" id="RHEA:17377"/>
        <dbReference type="Rhea" id="RHEA-COMP:9863"/>
        <dbReference type="Rhea" id="RHEA-COMP:13546"/>
        <dbReference type="Rhea" id="RHEA-COMP:19498"/>
        <dbReference type="Rhea" id="RHEA-COMP:19501"/>
        <dbReference type="ChEBI" id="CHEBI:15378"/>
        <dbReference type="ChEBI" id="CHEBI:29999"/>
        <dbReference type="ChEBI" id="CHEBI:57683"/>
        <dbReference type="ChEBI" id="CHEBI:58211"/>
        <dbReference type="ChEBI" id="CHEBI:137321"/>
        <dbReference type="EC" id="2.4.1.109"/>
    </reaction>
</comment>
<evidence type="ECO:0000256" key="13">
    <source>
        <dbReference type="ARBA" id="ARBA00045102"/>
    </source>
</evidence>
<reference evidence="18" key="1">
    <citation type="journal article" date="2007" name="Science">
        <title>Evolutionary and biomedical insights from the rhesus macaque genome.</title>
        <authorList>
            <person name="Gibbs R.A."/>
            <person name="Rogers J."/>
            <person name="Katze M.G."/>
            <person name="Bumgarner R."/>
            <person name="Weinstock G.M."/>
            <person name="Mardis E.R."/>
            <person name="Remington K.A."/>
            <person name="Strausberg R.L."/>
            <person name="Venter J.C."/>
            <person name="Wilson R.K."/>
            <person name="Batzer M.A."/>
            <person name="Bustamante C.D."/>
            <person name="Eichler E.E."/>
            <person name="Hahn M.W."/>
            <person name="Hardison R.C."/>
            <person name="Makova K.D."/>
            <person name="Miller W."/>
            <person name="Milosavljevic A."/>
            <person name="Palermo R.E."/>
            <person name="Siepel A."/>
            <person name="Sikela J.M."/>
            <person name="Attaway T."/>
            <person name="Bell S."/>
            <person name="Bernard K.E."/>
            <person name="Buhay C.J."/>
            <person name="Chandrabose M.N."/>
            <person name="Dao M."/>
            <person name="Davis C."/>
            <person name="Delehaunty K.D."/>
            <person name="Ding Y."/>
            <person name="Dinh H.H."/>
            <person name="Dugan-Rocha S."/>
            <person name="Fulton L.A."/>
            <person name="Gabisi R.A."/>
            <person name="Garner T.T."/>
            <person name="Godfrey J."/>
            <person name="Hawes A.C."/>
            <person name="Hernandez J."/>
            <person name="Hines S."/>
            <person name="Holder M."/>
            <person name="Hume J."/>
            <person name="Jhangiani S.N."/>
            <person name="Joshi V."/>
            <person name="Khan Z.M."/>
            <person name="Kirkness E.F."/>
            <person name="Cree A."/>
            <person name="Fowler R.G."/>
            <person name="Lee S."/>
            <person name="Lewis L.R."/>
            <person name="Li Z."/>
            <person name="Liu Y.-S."/>
            <person name="Moore S.M."/>
            <person name="Muzny D."/>
            <person name="Nazareth L.V."/>
            <person name="Ngo D.N."/>
            <person name="Okwuonu G.O."/>
            <person name="Pai G."/>
            <person name="Parker D."/>
            <person name="Paul H.A."/>
            <person name="Pfannkoch C."/>
            <person name="Pohl C.S."/>
            <person name="Rogers Y.-H.C."/>
            <person name="Ruiz S.J."/>
            <person name="Sabo A."/>
            <person name="Santibanez J."/>
            <person name="Schneider B.W."/>
            <person name="Smith S.M."/>
            <person name="Sodergren E."/>
            <person name="Svatek A.F."/>
            <person name="Utterback T.R."/>
            <person name="Vattathil S."/>
            <person name="Warren W."/>
            <person name="White C.S."/>
            <person name="Chinwalla A.T."/>
            <person name="Feng Y."/>
            <person name="Halpern A.L."/>
            <person name="Hillier L.W."/>
            <person name="Huang X."/>
            <person name="Minx P."/>
            <person name="Nelson J.O."/>
            <person name="Pepin K.H."/>
            <person name="Qin X."/>
            <person name="Sutton G.G."/>
            <person name="Venter E."/>
            <person name="Walenz B.P."/>
            <person name="Wallis J.W."/>
            <person name="Worley K.C."/>
            <person name="Yang S.-P."/>
            <person name="Jones S.M."/>
            <person name="Marra M.A."/>
            <person name="Rocchi M."/>
            <person name="Schein J.E."/>
            <person name="Baertsch R."/>
            <person name="Clarke L."/>
            <person name="Csuros M."/>
            <person name="Glasscock J."/>
            <person name="Harris R.A."/>
            <person name="Havlak P."/>
            <person name="Jackson A.R."/>
            <person name="Jiang H."/>
            <person name="Liu Y."/>
            <person name="Messina D.N."/>
            <person name="Shen Y."/>
            <person name="Song H.X.-Z."/>
            <person name="Wylie T."/>
            <person name="Zhang L."/>
            <person name="Birney E."/>
            <person name="Han K."/>
            <person name="Konkel M.K."/>
            <person name="Lee J."/>
            <person name="Smit A.F.A."/>
            <person name="Ullmer B."/>
            <person name="Wang H."/>
            <person name="Xing J."/>
            <person name="Burhans R."/>
            <person name="Cheng Z."/>
            <person name="Karro J.E."/>
            <person name="Ma J."/>
            <person name="Raney B."/>
            <person name="She X."/>
            <person name="Cox M.J."/>
            <person name="Demuth J.P."/>
            <person name="Dumas L.J."/>
            <person name="Han S.-G."/>
            <person name="Hopkins J."/>
            <person name="Karimpour-Fard A."/>
            <person name="Kim Y.H."/>
            <person name="Pollack J.R."/>
            <person name="Vinar T."/>
            <person name="Addo-Quaye C."/>
            <person name="Degenhardt J."/>
            <person name="Denby A."/>
            <person name="Hubisz M.J."/>
            <person name="Indap A."/>
            <person name="Kosiol C."/>
            <person name="Lahn B.T."/>
            <person name="Lawson H.A."/>
            <person name="Marklein A."/>
            <person name="Nielsen R."/>
            <person name="Vallender E.J."/>
            <person name="Clark A.G."/>
            <person name="Ferguson B."/>
            <person name="Hernandez R.D."/>
            <person name="Hirani K."/>
            <person name="Kehrer-Sawatzki H."/>
            <person name="Kolb J."/>
            <person name="Patil S."/>
            <person name="Pu L.-L."/>
            <person name="Ren Y."/>
            <person name="Smith D.G."/>
            <person name="Wheeler D.A."/>
            <person name="Schenck I."/>
            <person name="Ball E.V."/>
            <person name="Chen R."/>
            <person name="Cooper D.N."/>
            <person name="Giardine B."/>
            <person name="Hsu F."/>
            <person name="Kent W.J."/>
            <person name="Lesk A."/>
            <person name="Nelson D.L."/>
            <person name="O'brien W.E."/>
            <person name="Pruefer K."/>
            <person name="Stenson P.D."/>
            <person name="Wallace J.C."/>
            <person name="Ke H."/>
            <person name="Liu X.-M."/>
            <person name="Wang P."/>
            <person name="Xiang A.P."/>
            <person name="Yang F."/>
            <person name="Barber G.P."/>
            <person name="Haussler D."/>
            <person name="Karolchik D."/>
            <person name="Kern A.D."/>
            <person name="Kuhn R.M."/>
            <person name="Smith K.E."/>
            <person name="Zwieg A.S."/>
        </authorList>
    </citation>
    <scope>NUCLEOTIDE SEQUENCE [LARGE SCALE GENOMIC DNA]</scope>
    <source>
        <strain evidence="18">17573</strain>
    </source>
</reference>
<feature type="transmembrane region" description="Helical" evidence="15">
    <location>
        <begin position="154"/>
        <end position="174"/>
    </location>
</feature>
<dbReference type="PROSITE" id="PS50919">
    <property type="entry name" value="MIR"/>
    <property type="match status" value="2"/>
</dbReference>
<dbReference type="Gene3D" id="2.80.10.50">
    <property type="match status" value="1"/>
</dbReference>
<evidence type="ECO:0000256" key="8">
    <source>
        <dbReference type="ARBA" id="ARBA00022737"/>
    </source>
</evidence>
<dbReference type="InterPro" id="IPR027005">
    <property type="entry name" value="PMT-like"/>
</dbReference>
<dbReference type="ExpressionAtlas" id="F6XSR6">
    <property type="expression patterns" value="baseline"/>
</dbReference>
<keyword evidence="18" id="KW-1185">Reference proteome</keyword>
<feature type="transmembrane region" description="Helical" evidence="15">
    <location>
        <begin position="100"/>
        <end position="120"/>
    </location>
</feature>
<keyword evidence="9 15" id="KW-0256">Endoplasmic reticulum</keyword>
<dbReference type="HOGENOM" id="CLU_805474_0_0_1"/>
<feature type="transmembrane region" description="Helical" evidence="15">
    <location>
        <begin position="539"/>
        <end position="559"/>
    </location>
</feature>
<comment type="function">
    <text evidence="14">Transfers mannosyl residues to the hydroxyl group of serine or threonine residues. Coexpression of both POMT1 and POMT2 is necessary for enzyme activity, expression of either POMT1 or POMT2 alone is insufficient. Essentially dedicated to O-mannosylation of alpha-DAG1 and few other proteins but not of cadherins and protocaherins.</text>
</comment>
<feature type="transmembrane region" description="Helical" evidence="15">
    <location>
        <begin position="68"/>
        <end position="88"/>
    </location>
</feature>